<gene>
    <name evidence="3" type="ORF">KL86DYS1_12047</name>
</gene>
<feature type="chain" id="PRO_5013392808" description="Avirulence protein" evidence="2">
    <location>
        <begin position="23"/>
        <end position="469"/>
    </location>
</feature>
<proteinExistence type="predicted"/>
<feature type="compositionally biased region" description="Basic and acidic residues" evidence="1">
    <location>
        <begin position="35"/>
        <end position="45"/>
    </location>
</feature>
<protein>
    <recommendedName>
        <fullName evidence="4">Avirulence protein</fullName>
    </recommendedName>
</protein>
<feature type="signal peptide" evidence="2">
    <location>
        <begin position="1"/>
        <end position="22"/>
    </location>
</feature>
<name>A0A212JEW1_9BACT</name>
<dbReference type="AlphaFoldDB" id="A0A212JEW1"/>
<dbReference type="EMBL" id="FLUM01000001">
    <property type="protein sequence ID" value="SBV97964.1"/>
    <property type="molecule type" value="Genomic_DNA"/>
</dbReference>
<accession>A0A212JEW1</accession>
<evidence type="ECO:0000256" key="1">
    <source>
        <dbReference type="SAM" id="MobiDB-lite"/>
    </source>
</evidence>
<dbReference type="InterPro" id="IPR045690">
    <property type="entry name" value="DUF6055"/>
</dbReference>
<evidence type="ECO:0008006" key="4">
    <source>
        <dbReference type="Google" id="ProtNLM"/>
    </source>
</evidence>
<feature type="region of interest" description="Disordered" evidence="1">
    <location>
        <begin position="23"/>
        <end position="45"/>
    </location>
</feature>
<organism evidence="3">
    <name type="scientific">uncultured Dysgonomonas sp</name>
    <dbReference type="NCBI Taxonomy" id="206096"/>
    <lineage>
        <taxon>Bacteria</taxon>
        <taxon>Pseudomonadati</taxon>
        <taxon>Bacteroidota</taxon>
        <taxon>Bacteroidia</taxon>
        <taxon>Bacteroidales</taxon>
        <taxon>Dysgonomonadaceae</taxon>
        <taxon>Dysgonomonas</taxon>
        <taxon>environmental samples</taxon>
    </lineage>
</organism>
<evidence type="ECO:0000313" key="3">
    <source>
        <dbReference type="EMBL" id="SBV97964.1"/>
    </source>
</evidence>
<reference evidence="3" key="1">
    <citation type="submission" date="2016-04" db="EMBL/GenBank/DDBJ databases">
        <authorList>
            <person name="Evans L.H."/>
            <person name="Alamgir A."/>
            <person name="Owens N."/>
            <person name="Weber N.D."/>
            <person name="Virtaneva K."/>
            <person name="Barbian K."/>
            <person name="Babar A."/>
            <person name="Rosenke K."/>
        </authorList>
    </citation>
    <scope>NUCLEOTIDE SEQUENCE</scope>
    <source>
        <strain evidence="3">86-1</strain>
    </source>
</reference>
<dbReference type="Pfam" id="PF19527">
    <property type="entry name" value="DUF6055"/>
    <property type="match status" value="1"/>
</dbReference>
<evidence type="ECO:0000256" key="2">
    <source>
        <dbReference type="SAM" id="SignalP"/>
    </source>
</evidence>
<keyword evidence="2" id="KW-0732">Signal</keyword>
<dbReference type="RefSeq" id="WP_296940534.1">
    <property type="nucleotide sequence ID" value="NZ_LT599032.1"/>
</dbReference>
<sequence length="469" mass="53648">MKIKELLIILLLTPLMPLSACGDSNTPEIEAPDPGGKEDPDPDDSKEIYYPSSVWNVAENNNYQSESSQFSIHRMSKTPNLVAFWEKGFGNDPSSTSDTKFRFPLKDMMEESDKMFIFFRDKLKFVEKGKSLTDKYKMTLYIYYNEDGTVYGGGADNKIGVMWLSPGRVKTKPYGAMAHEMGHAFQYMVSVDGGWGYSSSPAGSRGQAIFEMTSQYMLWQYYPDWITFENYHLETFMTNTHKAFLHEDNRYCSPFVLEYWADKHGVDFIGKLWRESKQGEDPVMTYKRLTEIDQEKFNDEILDAGRKFITWDMERVKEASAAYINKHTSAFTSVGNGWYQIAEKRCPQNYGYNGVQLEVPTAGTEVVLDFKGVAGASGFRDVNKDKAGWRYGFVALKENGERVYGDVYSKATGQAKFIVPEKTTHLWLVVTGAPTQHWEHIWDENTGNDEQWPYQIKLTGTTLHSSVQK</sequence>